<dbReference type="GO" id="GO:0005737">
    <property type="term" value="C:cytoplasm"/>
    <property type="evidence" value="ECO:0007669"/>
    <property type="project" value="TreeGrafter"/>
</dbReference>
<dbReference type="EMBL" id="JANEYG010000002">
    <property type="protein sequence ID" value="KAJ8924907.1"/>
    <property type="molecule type" value="Genomic_DNA"/>
</dbReference>
<evidence type="ECO:0000313" key="3">
    <source>
        <dbReference type="EMBL" id="KAJ8924907.1"/>
    </source>
</evidence>
<dbReference type="InterPro" id="IPR029071">
    <property type="entry name" value="Ubiquitin-like_domsf"/>
</dbReference>
<comment type="caution">
    <text evidence="3">The sequence shown here is derived from an EMBL/GenBank/DDBJ whole genome shotgun (WGS) entry which is preliminary data.</text>
</comment>
<dbReference type="PROSITE" id="PS50033">
    <property type="entry name" value="UBX"/>
    <property type="match status" value="1"/>
</dbReference>
<evidence type="ECO:0000256" key="1">
    <source>
        <dbReference type="SAM" id="MobiDB-lite"/>
    </source>
</evidence>
<dbReference type="AlphaFoldDB" id="A0AAV8WFA4"/>
<dbReference type="GO" id="GO:0006886">
    <property type="term" value="P:intracellular protein transport"/>
    <property type="evidence" value="ECO:0007669"/>
    <property type="project" value="TreeGrafter"/>
</dbReference>
<name>A0AAV8WFA4_9CUCU</name>
<organism evidence="3 4">
    <name type="scientific">Exocentrus adspersus</name>
    <dbReference type="NCBI Taxonomy" id="1586481"/>
    <lineage>
        <taxon>Eukaryota</taxon>
        <taxon>Metazoa</taxon>
        <taxon>Ecdysozoa</taxon>
        <taxon>Arthropoda</taxon>
        <taxon>Hexapoda</taxon>
        <taxon>Insecta</taxon>
        <taxon>Pterygota</taxon>
        <taxon>Neoptera</taxon>
        <taxon>Endopterygota</taxon>
        <taxon>Coleoptera</taxon>
        <taxon>Polyphaga</taxon>
        <taxon>Cucujiformia</taxon>
        <taxon>Chrysomeloidea</taxon>
        <taxon>Cerambycidae</taxon>
        <taxon>Lamiinae</taxon>
        <taxon>Acanthocinini</taxon>
        <taxon>Exocentrus</taxon>
    </lineage>
</organism>
<reference evidence="3 4" key="1">
    <citation type="journal article" date="2023" name="Insect Mol. Biol.">
        <title>Genome sequencing provides insights into the evolution of gene families encoding plant cell wall-degrading enzymes in longhorned beetles.</title>
        <authorList>
            <person name="Shin N.R."/>
            <person name="Okamura Y."/>
            <person name="Kirsch R."/>
            <person name="Pauchet Y."/>
        </authorList>
    </citation>
    <scope>NUCLEOTIDE SEQUENCE [LARGE SCALE GENOMIC DNA]</scope>
    <source>
        <strain evidence="3">EAD_L_NR</strain>
    </source>
</reference>
<dbReference type="Pfam" id="PF00789">
    <property type="entry name" value="UBX"/>
    <property type="match status" value="1"/>
</dbReference>
<feature type="region of interest" description="Disordered" evidence="1">
    <location>
        <begin position="495"/>
        <end position="543"/>
    </location>
</feature>
<dbReference type="InterPro" id="IPR059238">
    <property type="entry name" value="UBX1_UBXN9"/>
</dbReference>
<dbReference type="Gene3D" id="3.10.20.90">
    <property type="entry name" value="Phosphatidylinositol 3-kinase Catalytic Subunit, Chain A, domain 1"/>
    <property type="match status" value="2"/>
</dbReference>
<dbReference type="GO" id="GO:0042593">
    <property type="term" value="P:glucose homeostasis"/>
    <property type="evidence" value="ECO:0007669"/>
    <property type="project" value="TreeGrafter"/>
</dbReference>
<dbReference type="CDD" id="cd16118">
    <property type="entry name" value="UBX2_UBXN9"/>
    <property type="match status" value="1"/>
</dbReference>
<feature type="region of interest" description="Disordered" evidence="1">
    <location>
        <begin position="188"/>
        <end position="253"/>
    </location>
</feature>
<feature type="compositionally biased region" description="Polar residues" evidence="1">
    <location>
        <begin position="507"/>
        <end position="520"/>
    </location>
</feature>
<dbReference type="Proteomes" id="UP001159042">
    <property type="component" value="Unassembled WGS sequence"/>
</dbReference>
<sequence>MSGGSVCVLALNGRRQTVKCTPNTTILQILEEVCTKQGLTPVEYDLKHHNKVLDTTTTFRFSGLPNNAQLELAPASKIRNETDITLAVNLEDGNRLIGKFTPSDTLLGVLNQLCPDEAKEDNNPVVVYTRREIYGKELQGTTLRSLGITGGRAMVRLMHRSPEELKTQANVSAPLPSKPVEEKPYVRKLQRVPSPPPARMEVETPESPIVEEKPESQRYQRNPNVDILKLAREKRKSDVPPAQTDEKRKSVEKQVCIAEKPKSTSHKERCHCRRRDESMEVDCLGKCEEKCTNLEQNVEEEFVFLGDRNAMLFSLETAQAVPSEDLPDDFFDLTIDDAKKILRDVKKQRHYMDHAPLMTSALRNLEESKKQLRQLSKYKRAIIRVQFPDRTVLQGSFAPTDTIRDVVKFVAEYLEDKSLKFYVYSTPPKCVLDEDQRLIELGFVPGAMVYFGTDFLDPKSNYLRRDLLDKFTSNSVASLAAAKMRNQNTRCSVLEPDEDYEMDESASTDTNAGASTSSGITHEDYGGRKIQRSTENVPKWFKP</sequence>
<feature type="domain" description="UBX" evidence="2">
    <location>
        <begin position="383"/>
        <end position="451"/>
    </location>
</feature>
<dbReference type="InterPro" id="IPR001012">
    <property type="entry name" value="UBX_dom"/>
</dbReference>
<protein>
    <recommendedName>
        <fullName evidence="2">UBX domain-containing protein</fullName>
    </recommendedName>
</protein>
<dbReference type="PANTHER" id="PTHR46467">
    <property type="entry name" value="TETHER CONTAINING UBX DOMAIN FOR GLUT4"/>
    <property type="match status" value="1"/>
</dbReference>
<dbReference type="SUPFAM" id="SSF54236">
    <property type="entry name" value="Ubiquitin-like"/>
    <property type="match status" value="2"/>
</dbReference>
<evidence type="ECO:0000313" key="4">
    <source>
        <dbReference type="Proteomes" id="UP001159042"/>
    </source>
</evidence>
<dbReference type="InterPro" id="IPR021569">
    <property type="entry name" value="TUG-UBL1"/>
</dbReference>
<dbReference type="GO" id="GO:0005634">
    <property type="term" value="C:nucleus"/>
    <property type="evidence" value="ECO:0007669"/>
    <property type="project" value="TreeGrafter"/>
</dbReference>
<dbReference type="CDD" id="cd16105">
    <property type="entry name" value="Ubl_ASPSCR1_like"/>
    <property type="match status" value="1"/>
</dbReference>
<accession>A0AAV8WFA4</accession>
<dbReference type="Pfam" id="PF11470">
    <property type="entry name" value="TUG-UBL1"/>
    <property type="match status" value="1"/>
</dbReference>
<feature type="compositionally biased region" description="Basic and acidic residues" evidence="1">
    <location>
        <begin position="229"/>
        <end position="252"/>
    </location>
</feature>
<dbReference type="GO" id="GO:0012506">
    <property type="term" value="C:vesicle membrane"/>
    <property type="evidence" value="ECO:0007669"/>
    <property type="project" value="TreeGrafter"/>
</dbReference>
<gene>
    <name evidence="3" type="ORF">NQ315_001064</name>
</gene>
<feature type="compositionally biased region" description="Acidic residues" evidence="1">
    <location>
        <begin position="495"/>
        <end position="506"/>
    </location>
</feature>
<dbReference type="CDD" id="cd17075">
    <property type="entry name" value="UBX1_UBXN9"/>
    <property type="match status" value="1"/>
</dbReference>
<dbReference type="PANTHER" id="PTHR46467:SF1">
    <property type="entry name" value="TETHER CONTAINING UBX DOMAIN FOR GLUT4"/>
    <property type="match status" value="1"/>
</dbReference>
<keyword evidence="4" id="KW-1185">Reference proteome</keyword>
<evidence type="ECO:0000259" key="2">
    <source>
        <dbReference type="PROSITE" id="PS50033"/>
    </source>
</evidence>
<proteinExistence type="predicted"/>